<dbReference type="Pfam" id="PF07728">
    <property type="entry name" value="AAA_5"/>
    <property type="match status" value="1"/>
</dbReference>
<evidence type="ECO:0000313" key="3">
    <source>
        <dbReference type="Proteomes" id="UP001236620"/>
    </source>
</evidence>
<dbReference type="RefSeq" id="WP_307444643.1">
    <property type="nucleotide sequence ID" value="NZ_JAUSWP010000002.1"/>
</dbReference>
<dbReference type="Proteomes" id="UP001236620">
    <property type="component" value="Unassembled WGS sequence"/>
</dbReference>
<accession>A0ABU0NE61</accession>
<sequence>MNSDVNLKPFLKEINVEYDAKNIIDYTENRGYKIQTDSGEEIAVFVWPTKEEIHDTEGNEEKLMAQAWAEFYEYCNNNEIKFFSIMLDESEDKYFYDLNTVKLKKDHNFTFDTIDLIFRANEWYFKKRKSSSYMSRLEKIFNNYQKFKKKEKIHNKQEKIYEGGKACISLTVVDKNRFIEYAKSKSQQFYKSKYTWSEVANILNKEESEDIKEKYKQYLTTEVQSKKSDNNLSESTVGDYVDALSGNILNYLLRKTNVNKISIYTIDNKKDFEVVKTKIIENVSFKFLGWNDLYTSLQHYENFLEKNQSTDLKKLNISHQIIYFGAPGTGKSYELNKLVKDNFKENYERVTFHPSYMYGHFVGAFKPFTKNETITYKYVPGILIKQLIKAYEKPNENFALVIEEINRANVSAVFGDIFQLLDRDENGDSQYLISTSEELQQYLQENINQSKLEQEVKDKLKPKFEKLYLPKNFYILATMNSADQGVMPLDSAFKRRWEFKYLSIDKASDENKEEFNNYEFEVNSKIYKWNEFRTALNDELSKLHISEDKLIGPYFISSKILKESKSNPEKLTEVIKDKVLMYLYDDVARAHRSELFREGTYKTYSKLCEEFNKDCLGLFRHTLVLKDIREKTKEENKEENKE</sequence>
<feature type="domain" description="ATPase dynein-related AAA" evidence="1">
    <location>
        <begin position="324"/>
        <end position="496"/>
    </location>
</feature>
<dbReference type="InterPro" id="IPR052934">
    <property type="entry name" value="Methyl-DNA_Rec/Restrict_Enz"/>
</dbReference>
<reference evidence="2" key="1">
    <citation type="submission" date="2023-07" db="EMBL/GenBank/DDBJ databases">
        <title>Genomic Encyclopedia of Type Strains, Phase IV (KMG-IV): sequencing the most valuable type-strain genomes for metagenomic binning, comparative biology and taxonomic classification.</title>
        <authorList>
            <person name="Goeker M."/>
        </authorList>
    </citation>
    <scope>NUCLEOTIDE SEQUENCE [LARGE SCALE GENOMIC DNA]</scope>
    <source>
        <strain evidence="2">DSM 22019</strain>
    </source>
</reference>
<evidence type="ECO:0000259" key="1">
    <source>
        <dbReference type="Pfam" id="PF07728"/>
    </source>
</evidence>
<dbReference type="InterPro" id="IPR011704">
    <property type="entry name" value="ATPase_dyneun-rel_AAA"/>
</dbReference>
<organism evidence="2 3">
    <name type="scientific">Mycoplasma yeatsii</name>
    <dbReference type="NCBI Taxonomy" id="51365"/>
    <lineage>
        <taxon>Bacteria</taxon>
        <taxon>Bacillati</taxon>
        <taxon>Mycoplasmatota</taxon>
        <taxon>Mollicutes</taxon>
        <taxon>Mycoplasmataceae</taxon>
        <taxon>Mycoplasma</taxon>
    </lineage>
</organism>
<dbReference type="InterPro" id="IPR027417">
    <property type="entry name" value="P-loop_NTPase"/>
</dbReference>
<proteinExistence type="predicted"/>
<gene>
    <name evidence="2" type="ORF">J2Z63_000370</name>
</gene>
<name>A0ABU0NE61_9MOLU</name>
<dbReference type="EMBL" id="JAUSWP010000002">
    <property type="protein sequence ID" value="MDQ0567727.1"/>
    <property type="molecule type" value="Genomic_DNA"/>
</dbReference>
<dbReference type="PANTHER" id="PTHR37291">
    <property type="entry name" value="5-METHYLCYTOSINE-SPECIFIC RESTRICTION ENZYME B"/>
    <property type="match status" value="1"/>
</dbReference>
<dbReference type="SUPFAM" id="SSF52540">
    <property type="entry name" value="P-loop containing nucleoside triphosphate hydrolases"/>
    <property type="match status" value="1"/>
</dbReference>
<evidence type="ECO:0000313" key="2">
    <source>
        <dbReference type="EMBL" id="MDQ0567727.1"/>
    </source>
</evidence>
<comment type="caution">
    <text evidence="2">The sequence shown here is derived from an EMBL/GenBank/DDBJ whole genome shotgun (WGS) entry which is preliminary data.</text>
</comment>
<dbReference type="PANTHER" id="PTHR37291:SF1">
    <property type="entry name" value="TYPE IV METHYL-DIRECTED RESTRICTION ENZYME ECOKMCRB SUBUNIT"/>
    <property type="match status" value="1"/>
</dbReference>
<dbReference type="Gene3D" id="3.40.50.300">
    <property type="entry name" value="P-loop containing nucleotide triphosphate hydrolases"/>
    <property type="match status" value="1"/>
</dbReference>
<protein>
    <recommendedName>
        <fullName evidence="1">ATPase dynein-related AAA domain-containing protein</fullName>
    </recommendedName>
</protein>
<keyword evidence="3" id="KW-1185">Reference proteome</keyword>